<dbReference type="PANTHER" id="PTHR37315:SF1">
    <property type="entry name" value="UPF0311 PROTEIN BLR7842"/>
    <property type="match status" value="1"/>
</dbReference>
<evidence type="ECO:0000313" key="3">
    <source>
        <dbReference type="Proteomes" id="UP000247810"/>
    </source>
</evidence>
<organism evidence="2 3">
    <name type="scientific">Aspergillus ellipticus CBS 707.79</name>
    <dbReference type="NCBI Taxonomy" id="1448320"/>
    <lineage>
        <taxon>Eukaryota</taxon>
        <taxon>Fungi</taxon>
        <taxon>Dikarya</taxon>
        <taxon>Ascomycota</taxon>
        <taxon>Pezizomycotina</taxon>
        <taxon>Eurotiomycetes</taxon>
        <taxon>Eurotiomycetidae</taxon>
        <taxon>Eurotiales</taxon>
        <taxon>Aspergillaceae</taxon>
        <taxon>Aspergillus</taxon>
        <taxon>Aspergillus subgen. Circumdati</taxon>
    </lineage>
</organism>
<dbReference type="Pfam" id="PF11578">
    <property type="entry name" value="DUF3237"/>
    <property type="match status" value="1"/>
</dbReference>
<feature type="chain" id="PRO_5016316520" evidence="1">
    <location>
        <begin position="25"/>
        <end position="199"/>
    </location>
</feature>
<proteinExistence type="predicted"/>
<protein>
    <submittedName>
        <fullName evidence="2">Uncharacterized protein</fullName>
    </submittedName>
</protein>
<dbReference type="OrthoDB" id="2544694at2759"/>
<dbReference type="Proteomes" id="UP000247810">
    <property type="component" value="Unassembled WGS sequence"/>
</dbReference>
<sequence length="199" mass="21734">MRVLSISTWVATALQTLLLGSVHGSSVAVSPPPAPELSFLYTAFVDVKGTVMQSPGPHGIRRTIPIVGGNFTGPRLSGEILAVGGDWGLVDPQTGIFHAETRYNLKTDDGETIMIQTTGPQLPNGQLHLHLMFETGSRKYYWMNDIVGMFAPTLEPTWNTEMHKISTDHGLSLCLAIGILTDVVTTPDRVLRIDVWNVR</sequence>
<accession>A0A319DDP2</accession>
<dbReference type="VEuPathDB" id="FungiDB:BO71DRAFT_397934"/>
<name>A0A319DDP2_9EURO</name>
<gene>
    <name evidence="2" type="ORF">BO71DRAFT_397934</name>
</gene>
<evidence type="ECO:0000256" key="1">
    <source>
        <dbReference type="SAM" id="SignalP"/>
    </source>
</evidence>
<evidence type="ECO:0000313" key="2">
    <source>
        <dbReference type="EMBL" id="PYH95476.1"/>
    </source>
</evidence>
<dbReference type="PANTHER" id="PTHR37315">
    <property type="entry name" value="UPF0311 PROTEIN BLR7842"/>
    <property type="match status" value="1"/>
</dbReference>
<dbReference type="Gene3D" id="2.40.160.20">
    <property type="match status" value="1"/>
</dbReference>
<dbReference type="STRING" id="1448320.A0A319DDP2"/>
<reference evidence="2 3" key="1">
    <citation type="submission" date="2018-02" db="EMBL/GenBank/DDBJ databases">
        <title>The genomes of Aspergillus section Nigri reveals drivers in fungal speciation.</title>
        <authorList>
            <consortium name="DOE Joint Genome Institute"/>
            <person name="Vesth T.C."/>
            <person name="Nybo J."/>
            <person name="Theobald S."/>
            <person name="Brandl J."/>
            <person name="Frisvad J.C."/>
            <person name="Nielsen K.F."/>
            <person name="Lyhne E.K."/>
            <person name="Kogle M.E."/>
            <person name="Kuo A."/>
            <person name="Riley R."/>
            <person name="Clum A."/>
            <person name="Nolan M."/>
            <person name="Lipzen A."/>
            <person name="Salamov A."/>
            <person name="Henrissat B."/>
            <person name="Wiebenga A."/>
            <person name="De vries R.P."/>
            <person name="Grigoriev I.V."/>
            <person name="Mortensen U.H."/>
            <person name="Andersen M.R."/>
            <person name="Baker S.E."/>
        </authorList>
    </citation>
    <scope>NUCLEOTIDE SEQUENCE [LARGE SCALE GENOMIC DNA]</scope>
    <source>
        <strain evidence="2 3">CBS 707.79</strain>
    </source>
</reference>
<dbReference type="EMBL" id="KZ825852">
    <property type="protein sequence ID" value="PYH95476.1"/>
    <property type="molecule type" value="Genomic_DNA"/>
</dbReference>
<dbReference type="InterPro" id="IPR020915">
    <property type="entry name" value="UPF0311"/>
</dbReference>
<keyword evidence="1" id="KW-0732">Signal</keyword>
<feature type="signal peptide" evidence="1">
    <location>
        <begin position="1"/>
        <end position="24"/>
    </location>
</feature>
<dbReference type="AlphaFoldDB" id="A0A319DDP2"/>
<keyword evidence="3" id="KW-1185">Reference proteome</keyword>